<dbReference type="Pfam" id="PF16192">
    <property type="entry name" value="PMT_4TMC"/>
    <property type="match status" value="1"/>
</dbReference>
<keyword evidence="5 16" id="KW-0328">Glycosyltransferase</keyword>
<evidence type="ECO:0000256" key="7">
    <source>
        <dbReference type="ARBA" id="ARBA00022692"/>
    </source>
</evidence>
<protein>
    <recommendedName>
        <fullName evidence="11">Polyprenol-phosphate-mannose--protein mannosyltransferase</fullName>
    </recommendedName>
    <alternativeName>
        <fullName evidence="12">Protein O-mannosyltransferase</fullName>
    </alternativeName>
</protein>
<comment type="subcellular location">
    <subcellularLocation>
        <location evidence="1">Cell membrane</location>
        <topology evidence="1">Multi-pass membrane protein</topology>
    </subcellularLocation>
</comment>
<keyword evidence="9 13" id="KW-0472">Membrane</keyword>
<feature type="transmembrane region" description="Helical" evidence="13">
    <location>
        <begin position="489"/>
        <end position="510"/>
    </location>
</feature>
<dbReference type="GO" id="GO:0000030">
    <property type="term" value="F:mannosyltransferase activity"/>
    <property type="evidence" value="ECO:0007669"/>
    <property type="project" value="InterPro"/>
</dbReference>
<feature type="transmembrane region" description="Helical" evidence="13">
    <location>
        <begin position="233"/>
        <end position="257"/>
    </location>
</feature>
<evidence type="ECO:0000256" key="4">
    <source>
        <dbReference type="ARBA" id="ARBA00022475"/>
    </source>
</evidence>
<gene>
    <name evidence="16" type="ORF">CF651_05010</name>
</gene>
<accession>A0A229UVJ9</accession>
<feature type="domain" description="ArnT-like N-terminal" evidence="14">
    <location>
        <begin position="693"/>
        <end position="845"/>
    </location>
</feature>
<feature type="transmembrane region" description="Helical" evidence="13">
    <location>
        <begin position="999"/>
        <end position="1017"/>
    </location>
</feature>
<evidence type="ECO:0000256" key="8">
    <source>
        <dbReference type="ARBA" id="ARBA00022989"/>
    </source>
</evidence>
<evidence type="ECO:0000256" key="2">
    <source>
        <dbReference type="ARBA" id="ARBA00004922"/>
    </source>
</evidence>
<feature type="transmembrane region" description="Helical" evidence="13">
    <location>
        <begin position="368"/>
        <end position="388"/>
    </location>
</feature>
<feature type="transmembrane region" description="Helical" evidence="13">
    <location>
        <begin position="801"/>
        <end position="818"/>
    </location>
</feature>
<evidence type="ECO:0000313" key="17">
    <source>
        <dbReference type="Proteomes" id="UP000215509"/>
    </source>
</evidence>
<feature type="transmembrane region" description="Helical" evidence="13">
    <location>
        <begin position="1029"/>
        <end position="1049"/>
    </location>
</feature>
<evidence type="ECO:0000256" key="5">
    <source>
        <dbReference type="ARBA" id="ARBA00022676"/>
    </source>
</evidence>
<dbReference type="Pfam" id="PF09594">
    <property type="entry name" value="GT87"/>
    <property type="match status" value="1"/>
</dbReference>
<evidence type="ECO:0000256" key="1">
    <source>
        <dbReference type="ARBA" id="ARBA00004651"/>
    </source>
</evidence>
<organism evidence="16 17">
    <name type="scientific">Paenibacillus rigui</name>
    <dbReference type="NCBI Taxonomy" id="554312"/>
    <lineage>
        <taxon>Bacteria</taxon>
        <taxon>Bacillati</taxon>
        <taxon>Bacillota</taxon>
        <taxon>Bacilli</taxon>
        <taxon>Bacillales</taxon>
        <taxon>Paenibacillaceae</taxon>
        <taxon>Paenibacillus</taxon>
    </lineage>
</organism>
<evidence type="ECO:0000259" key="15">
    <source>
        <dbReference type="Pfam" id="PF16192"/>
    </source>
</evidence>
<feature type="transmembrane region" description="Helical" evidence="13">
    <location>
        <begin position="697"/>
        <end position="716"/>
    </location>
</feature>
<evidence type="ECO:0000256" key="3">
    <source>
        <dbReference type="ARBA" id="ARBA00007222"/>
    </source>
</evidence>
<evidence type="ECO:0000256" key="13">
    <source>
        <dbReference type="SAM" id="Phobius"/>
    </source>
</evidence>
<dbReference type="UniPathway" id="UPA00378"/>
<name>A0A229UVJ9_9BACL</name>
<evidence type="ECO:0000256" key="11">
    <source>
        <dbReference type="ARBA" id="ARBA00093617"/>
    </source>
</evidence>
<dbReference type="EMBL" id="NMQW01000005">
    <property type="protein sequence ID" value="OXM87462.1"/>
    <property type="molecule type" value="Genomic_DNA"/>
</dbReference>
<dbReference type="Gene3D" id="2.60.120.260">
    <property type="entry name" value="Galactose-binding domain-like"/>
    <property type="match status" value="1"/>
</dbReference>
<feature type="transmembrane region" description="Helical" evidence="13">
    <location>
        <begin position="116"/>
        <end position="137"/>
    </location>
</feature>
<comment type="similarity">
    <text evidence="10">Belongs to the glycosyltransferase 87 family.</text>
</comment>
<feature type="transmembrane region" description="Helical" evidence="13">
    <location>
        <begin position="144"/>
        <end position="162"/>
    </location>
</feature>
<dbReference type="RefSeq" id="WP_094013759.1">
    <property type="nucleotide sequence ID" value="NZ_NMQW01000005.1"/>
</dbReference>
<dbReference type="Pfam" id="PF02366">
    <property type="entry name" value="PMT"/>
    <property type="match status" value="1"/>
</dbReference>
<dbReference type="PANTHER" id="PTHR10050">
    <property type="entry name" value="DOLICHYL-PHOSPHATE-MANNOSE--PROTEIN MANNOSYLTRANSFERASE"/>
    <property type="match status" value="1"/>
</dbReference>
<dbReference type="Proteomes" id="UP000215509">
    <property type="component" value="Unassembled WGS sequence"/>
</dbReference>
<keyword evidence="4" id="KW-1003">Cell membrane</keyword>
<keyword evidence="17" id="KW-1185">Reference proteome</keyword>
<comment type="pathway">
    <text evidence="2">Protein modification; protein glycosylation.</text>
</comment>
<dbReference type="GO" id="GO:0005886">
    <property type="term" value="C:plasma membrane"/>
    <property type="evidence" value="ECO:0007669"/>
    <property type="project" value="UniProtKB-SubCell"/>
</dbReference>
<feature type="transmembrane region" description="Helical" evidence="13">
    <location>
        <begin position="294"/>
        <end position="317"/>
    </location>
</feature>
<comment type="similarity">
    <text evidence="3">Belongs to the glycosyltransferase 39 family.</text>
</comment>
<feature type="transmembrane region" description="Helical" evidence="13">
    <location>
        <begin position="856"/>
        <end position="880"/>
    </location>
</feature>
<evidence type="ECO:0000256" key="6">
    <source>
        <dbReference type="ARBA" id="ARBA00022679"/>
    </source>
</evidence>
<keyword evidence="6 16" id="KW-0808">Transferase</keyword>
<feature type="transmembrane region" description="Helical" evidence="13">
    <location>
        <begin position="750"/>
        <end position="766"/>
    </location>
</feature>
<keyword evidence="7 13" id="KW-0812">Transmembrane</keyword>
<dbReference type="InterPro" id="IPR003342">
    <property type="entry name" value="ArnT-like_N"/>
</dbReference>
<feature type="domain" description="Protein O-mannosyl-transferase C-terminal four TM" evidence="15">
    <location>
        <begin position="893"/>
        <end position="1069"/>
    </location>
</feature>
<evidence type="ECO:0000256" key="9">
    <source>
        <dbReference type="ARBA" id="ARBA00023136"/>
    </source>
</evidence>
<sequence>MATLIYSLLFTSLFFFVHRWMQRGELISDSLVQRGRILPVLLALGALLRWVIAGTVYGYDIDVHTFQAWAGHAAAAGPTGFYSQDLFVDYPPGYIYVLFILGKLRTLLSIPFDSTLFLILLKSPAIIADLLTAYLLYRWAARQVTVSAAAGVSVLYLFNPAIVVNAAAWGQVDSFFMLWVLLWLEALRRGAVSKAAILYAAALLIKPQALLLAPLLLLYLLRRQSWRSGLQCLGWGAGTFAVLALPFTLHQGPFWIVKLYFGTLASYPYASLNAFNLMSLLGGNFVSLTDRVLFFTYQTWSIALMAVVLGGCVVLYFKSRRDESQLVLIAGLLMAGAFLVLTKMHERYLFYALPLVLVSFIQLRDRRLLYLFIGLSLTHFVNVNQVLLDSMRQSYHMASQDPLLLVSSAVNTLFYAYFAWVSWCVVVKGERRELTLTRAGNAAKPQVKARGSSGVARAQVSAAKESGALPARPPELMQEQPLPWKRKDLVLLGILVICYSVLAFCNLGSLQAPETGWQATRAGESLVFDLGAAKEVERINSFSGIGDGSFTYELSEDKQMWSPPVTVKSDAFKVFMWQVVPINASGRYMKLTVVKPPFQLQEVAVYERGSEVPVPIQSVSRDTVNPATAGDLAWLYDESSKAAYRATFWNGAIFDEIYHARTAYEHLHQLEPYESTHPPLGKVLISWGISIFGMTPFGWRFMGTLAGTGMLPVIYVMGKRLLGRSESAFIACFLLACDGLHFVQSRIATIDVYAVFFIMLMFYYMHRFSSTSLFATSWKRAWVPLGLSGLCFGLGAASKWIAAYGGLGLACLWLLWLLTQYRLYRQAGEALEVKHKQDRQTQAEWRHIRDVFPYRAAVTVGWCVLYFIAVPMIVYILAYIPFMRVPGPGHGLADVLSYQKHMLSYHSLLTGTHPFSSSWWQWPLMNRPVWYYGAAELSPGTISSIVAIGNPLIWWVGFGAMLHLTYRAIRTGERTAVFLSVAYVSQYIPWMLVPRMTFLYHYFAMVPFLILALAYYCKQWMLEQPVKRRRLTVYLAAVAVCFILFYPVLSGLVVDRSYAEHVLKWFPRWQFF</sequence>
<evidence type="ECO:0000313" key="16">
    <source>
        <dbReference type="EMBL" id="OXM87462.1"/>
    </source>
</evidence>
<dbReference type="GO" id="GO:0006493">
    <property type="term" value="P:protein O-linked glycosylation"/>
    <property type="evidence" value="ECO:0007669"/>
    <property type="project" value="InterPro"/>
</dbReference>
<feature type="transmembrane region" description="Helical" evidence="13">
    <location>
        <begin position="403"/>
        <end position="426"/>
    </location>
</feature>
<feature type="transmembrane region" description="Helical" evidence="13">
    <location>
        <begin position="324"/>
        <end position="342"/>
    </location>
</feature>
<feature type="transmembrane region" description="Helical" evidence="13">
    <location>
        <begin position="269"/>
        <end position="288"/>
    </location>
</feature>
<proteinExistence type="inferred from homology"/>
<dbReference type="InterPro" id="IPR027005">
    <property type="entry name" value="PMT-like"/>
</dbReference>
<feature type="transmembrane region" description="Helical" evidence="13">
    <location>
        <begin position="942"/>
        <end position="964"/>
    </location>
</feature>
<feature type="transmembrane region" description="Helical" evidence="13">
    <location>
        <begin position="35"/>
        <end position="59"/>
    </location>
</feature>
<dbReference type="AlphaFoldDB" id="A0A229UVJ9"/>
<dbReference type="InterPro" id="IPR032421">
    <property type="entry name" value="PMT_4TMC"/>
</dbReference>
<comment type="caution">
    <text evidence="16">The sequence shown here is derived from an EMBL/GenBank/DDBJ whole genome shotgun (WGS) entry which is preliminary data.</text>
</comment>
<dbReference type="OrthoDB" id="9776737at2"/>
<evidence type="ECO:0000259" key="14">
    <source>
        <dbReference type="Pfam" id="PF02366"/>
    </source>
</evidence>
<keyword evidence="8 13" id="KW-1133">Transmembrane helix</keyword>
<feature type="transmembrane region" description="Helical" evidence="13">
    <location>
        <begin position="976"/>
        <end position="993"/>
    </location>
</feature>
<reference evidence="16 17" key="1">
    <citation type="submission" date="2017-07" db="EMBL/GenBank/DDBJ databases">
        <title>Genome sequencing and assembly of Paenibacillus rigui.</title>
        <authorList>
            <person name="Mayilraj S."/>
        </authorList>
    </citation>
    <scope>NUCLEOTIDE SEQUENCE [LARGE SCALE GENOMIC DNA]</scope>
    <source>
        <strain evidence="16 17">JCM 16352</strain>
    </source>
</reference>
<dbReference type="InterPro" id="IPR018584">
    <property type="entry name" value="GT87"/>
</dbReference>
<evidence type="ECO:0000256" key="10">
    <source>
        <dbReference type="ARBA" id="ARBA00024033"/>
    </source>
</evidence>
<feature type="transmembrane region" description="Helical" evidence="13">
    <location>
        <begin position="196"/>
        <end position="221"/>
    </location>
</feature>
<evidence type="ECO:0000256" key="12">
    <source>
        <dbReference type="ARBA" id="ARBA00093644"/>
    </source>
</evidence>